<dbReference type="Proteomes" id="UP000576645">
    <property type="component" value="Unassembled WGS sequence"/>
</dbReference>
<evidence type="ECO:0000313" key="4">
    <source>
        <dbReference type="EMBL" id="NOJ24864.1"/>
    </source>
</evidence>
<sequence>MRKLIFLMLVSTLMACAASTEQLAKEGDWYEIGYQDGVRGQAQRPFKELASLGSVKQGDYDQGYLSGIKEYCNPNVAYQIGLTGQYYEGVCEGTADAQKFRMEWKRGWDEHANEYY</sequence>
<evidence type="ECO:0000313" key="2">
    <source>
        <dbReference type="EMBL" id="AIW17893.1"/>
    </source>
</evidence>
<dbReference type="RefSeq" id="WP_006957703.1">
    <property type="nucleotide sequence ID" value="NZ_CP009264.1"/>
</dbReference>
<evidence type="ECO:0000313" key="5">
    <source>
        <dbReference type="Proteomes" id="UP000030081"/>
    </source>
</evidence>
<dbReference type="KEGG" id="vcy:IX92_02080"/>
<dbReference type="AlphaFoldDB" id="A0A7Y3Z001"/>
<dbReference type="Pfam" id="PF10973">
    <property type="entry name" value="DUF2799"/>
    <property type="match status" value="1"/>
</dbReference>
<dbReference type="GeneID" id="93939916"/>
<protein>
    <submittedName>
        <fullName evidence="4">DUF2799 domain-containing protein</fullName>
    </submittedName>
    <submittedName>
        <fullName evidence="3">Lipoprotein</fullName>
    </submittedName>
</protein>
<reference evidence="3" key="2">
    <citation type="journal article" date="2015" name="BMC Genomics">
        <title>Genome mining reveals unlocked bioactive potential of marine Gram-negative bacteria.</title>
        <authorList>
            <person name="Machado H."/>
            <person name="Sonnenschein E.C."/>
            <person name="Melchiorsen J."/>
            <person name="Gram L."/>
        </authorList>
    </citation>
    <scope>NUCLEOTIDE SEQUENCE</scope>
    <source>
        <strain evidence="3">S2052</strain>
    </source>
</reference>
<evidence type="ECO:0000313" key="6">
    <source>
        <dbReference type="Proteomes" id="UP000576645"/>
    </source>
</evidence>
<keyword evidence="3" id="KW-0449">Lipoprotein</keyword>
<keyword evidence="1" id="KW-0732">Signal</keyword>
<name>A0A7Y3Z001_9VIBR</name>
<dbReference type="Proteomes" id="UP000030081">
    <property type="component" value="Chromosome 1"/>
</dbReference>
<reference evidence="2 5" key="1">
    <citation type="submission" date="2014-10" db="EMBL/GenBank/DDBJ databases">
        <title>The Complete Genome Sequence for the Shellfish Pathogen Vibrio coralliilyticus RE98 Isolated from a Shellfish Hatchery.</title>
        <authorList>
            <person name="Richards G.P."/>
            <person name="Bono J.L."/>
            <person name="Watson M.A."/>
            <person name="Needleman D.S."/>
        </authorList>
    </citation>
    <scope>NUCLEOTIDE SEQUENCE [LARGE SCALE GENOMIC DNA]</scope>
    <source>
        <strain evidence="2 5">RE98</strain>
    </source>
</reference>
<dbReference type="KEGG" id="vct:JV59_36630"/>
<dbReference type="PROSITE" id="PS51257">
    <property type="entry name" value="PROKAR_LIPOPROTEIN"/>
    <property type="match status" value="1"/>
</dbReference>
<feature type="chain" id="PRO_5044662296" evidence="1">
    <location>
        <begin position="25"/>
        <end position="116"/>
    </location>
</feature>
<evidence type="ECO:0000256" key="1">
    <source>
        <dbReference type="SAM" id="SignalP"/>
    </source>
</evidence>
<evidence type="ECO:0000313" key="3">
    <source>
        <dbReference type="EMBL" id="KJY75309.1"/>
    </source>
</evidence>
<organism evidence="3">
    <name type="scientific">Vibrio coralliilyticus</name>
    <dbReference type="NCBI Taxonomy" id="190893"/>
    <lineage>
        <taxon>Bacteria</taxon>
        <taxon>Pseudomonadati</taxon>
        <taxon>Pseudomonadota</taxon>
        <taxon>Gammaproteobacteria</taxon>
        <taxon>Vibrionales</taxon>
        <taxon>Vibrionaceae</taxon>
        <taxon>Vibrio</taxon>
    </lineage>
</organism>
<accession>A0A7Y3Z001</accession>
<keyword evidence="5" id="KW-1185">Reference proteome</keyword>
<dbReference type="EMBL" id="JXXR01000007">
    <property type="protein sequence ID" value="KJY75309.1"/>
    <property type="molecule type" value="Genomic_DNA"/>
</dbReference>
<dbReference type="EMBL" id="CP009617">
    <property type="protein sequence ID" value="AIW17893.1"/>
    <property type="molecule type" value="Genomic_DNA"/>
</dbReference>
<dbReference type="EMBL" id="VTXP01000011">
    <property type="protein sequence ID" value="NOJ24864.1"/>
    <property type="molecule type" value="Genomic_DNA"/>
</dbReference>
<reference evidence="4 6" key="3">
    <citation type="submission" date="2019-09" db="EMBL/GenBank/DDBJ databases">
        <title>Draft genome sequencing and comparative genomics of hatchery-associated Vibrios.</title>
        <authorList>
            <person name="Kehlet-Delgado H."/>
            <person name="Mueller R.S."/>
        </authorList>
    </citation>
    <scope>NUCLEOTIDE SEQUENCE [LARGE SCALE GENOMIC DNA]</scope>
    <source>
        <strain evidence="4 6">09-121-3</strain>
    </source>
</reference>
<proteinExistence type="predicted"/>
<feature type="signal peptide" evidence="1">
    <location>
        <begin position="1"/>
        <end position="24"/>
    </location>
</feature>
<dbReference type="InterPro" id="IPR021242">
    <property type="entry name" value="DUF2799"/>
</dbReference>
<gene>
    <name evidence="4" type="ORF">F0238_19230</name>
    <name evidence="2" type="ORF">IX92_02080</name>
    <name evidence="3" type="ORF">TW71_07515</name>
</gene>